<gene>
    <name evidence="2" type="ORF">M0R45_037059</name>
</gene>
<feature type="region of interest" description="Disordered" evidence="1">
    <location>
        <begin position="190"/>
        <end position="233"/>
    </location>
</feature>
<feature type="compositionally biased region" description="Polar residues" evidence="1">
    <location>
        <begin position="205"/>
        <end position="219"/>
    </location>
</feature>
<sequence length="233" mass="25753">MASLEEPALVVADTKEEKNKKREARNKTIEEEKRRKKEEEHQNETELLRMQVDLHRNKDHHNIKQQLSRDPATHVPPVASAKSHTNYRSQSQALKALVKANVTRVPAAWDKAAPIINGHLQFQASNAPAETPIPTASAMPISSTTAISHHKQQPTSTAGSTDMAFFVGQILQVQEVNAMTYASALQKRKAAEAQNPRQQANNNNVTTIPVQKENSAPHTKTTDHVSMGVATIE</sequence>
<dbReference type="AlphaFoldDB" id="A0AAW1W1T6"/>
<feature type="region of interest" description="Disordered" evidence="1">
    <location>
        <begin position="1"/>
        <end position="45"/>
    </location>
</feature>
<feature type="compositionally biased region" description="Basic and acidic residues" evidence="1">
    <location>
        <begin position="13"/>
        <end position="45"/>
    </location>
</feature>
<protein>
    <submittedName>
        <fullName evidence="2">Uncharacterized protein</fullName>
    </submittedName>
</protein>
<feature type="compositionally biased region" description="Low complexity" evidence="1">
    <location>
        <begin position="192"/>
        <end position="204"/>
    </location>
</feature>
<evidence type="ECO:0000313" key="2">
    <source>
        <dbReference type="EMBL" id="KAK9913236.1"/>
    </source>
</evidence>
<comment type="caution">
    <text evidence="2">The sequence shown here is derived from an EMBL/GenBank/DDBJ whole genome shotgun (WGS) entry which is preliminary data.</text>
</comment>
<accession>A0AAW1W1T6</accession>
<reference evidence="2 3" key="1">
    <citation type="journal article" date="2023" name="G3 (Bethesda)">
        <title>A chromosome-length genome assembly and annotation of blackberry (Rubus argutus, cv. 'Hillquist').</title>
        <authorList>
            <person name="Bruna T."/>
            <person name="Aryal R."/>
            <person name="Dudchenko O."/>
            <person name="Sargent D.J."/>
            <person name="Mead D."/>
            <person name="Buti M."/>
            <person name="Cavallini A."/>
            <person name="Hytonen T."/>
            <person name="Andres J."/>
            <person name="Pham M."/>
            <person name="Weisz D."/>
            <person name="Mascagni F."/>
            <person name="Usai G."/>
            <person name="Natali L."/>
            <person name="Bassil N."/>
            <person name="Fernandez G.E."/>
            <person name="Lomsadze A."/>
            <person name="Armour M."/>
            <person name="Olukolu B."/>
            <person name="Poorten T."/>
            <person name="Britton C."/>
            <person name="Davik J."/>
            <person name="Ashrafi H."/>
            <person name="Aiden E.L."/>
            <person name="Borodovsky M."/>
            <person name="Worthington M."/>
        </authorList>
    </citation>
    <scope>NUCLEOTIDE SEQUENCE [LARGE SCALE GENOMIC DNA]</scope>
    <source>
        <strain evidence="2">PI 553951</strain>
    </source>
</reference>
<organism evidence="2 3">
    <name type="scientific">Rubus argutus</name>
    <name type="common">Southern blackberry</name>
    <dbReference type="NCBI Taxonomy" id="59490"/>
    <lineage>
        <taxon>Eukaryota</taxon>
        <taxon>Viridiplantae</taxon>
        <taxon>Streptophyta</taxon>
        <taxon>Embryophyta</taxon>
        <taxon>Tracheophyta</taxon>
        <taxon>Spermatophyta</taxon>
        <taxon>Magnoliopsida</taxon>
        <taxon>eudicotyledons</taxon>
        <taxon>Gunneridae</taxon>
        <taxon>Pentapetalae</taxon>
        <taxon>rosids</taxon>
        <taxon>fabids</taxon>
        <taxon>Rosales</taxon>
        <taxon>Rosaceae</taxon>
        <taxon>Rosoideae</taxon>
        <taxon>Rosoideae incertae sedis</taxon>
        <taxon>Rubus</taxon>
    </lineage>
</organism>
<feature type="region of interest" description="Disordered" evidence="1">
    <location>
        <begin position="62"/>
        <end position="87"/>
    </location>
</feature>
<evidence type="ECO:0000256" key="1">
    <source>
        <dbReference type="SAM" id="MobiDB-lite"/>
    </source>
</evidence>
<evidence type="ECO:0000313" key="3">
    <source>
        <dbReference type="Proteomes" id="UP001457282"/>
    </source>
</evidence>
<keyword evidence="3" id="KW-1185">Reference proteome</keyword>
<name>A0AAW1W1T6_RUBAR</name>
<dbReference type="EMBL" id="JBEDUW010000007">
    <property type="protein sequence ID" value="KAK9913236.1"/>
    <property type="molecule type" value="Genomic_DNA"/>
</dbReference>
<proteinExistence type="predicted"/>
<dbReference type="Proteomes" id="UP001457282">
    <property type="component" value="Unassembled WGS sequence"/>
</dbReference>